<organism evidence="7 8">
    <name type="scientific">Enterococcus casseliflavus</name>
    <name type="common">Enterococcus flavescens</name>
    <dbReference type="NCBI Taxonomy" id="37734"/>
    <lineage>
        <taxon>Bacteria</taxon>
        <taxon>Bacillati</taxon>
        <taxon>Bacillota</taxon>
        <taxon>Bacilli</taxon>
        <taxon>Lactobacillales</taxon>
        <taxon>Enterococcaceae</taxon>
        <taxon>Enterococcus</taxon>
    </lineage>
</organism>
<name>A0A415EPU8_ENTCA</name>
<dbReference type="PANTHER" id="PTHR43303:SF4">
    <property type="entry name" value="NADPH DEHYDROGENASE C23G7.10C-RELATED"/>
    <property type="match status" value="1"/>
</dbReference>
<keyword evidence="4" id="KW-0521">NADP</keyword>
<evidence type="ECO:0000259" key="6">
    <source>
        <dbReference type="Pfam" id="PF00724"/>
    </source>
</evidence>
<evidence type="ECO:0000256" key="4">
    <source>
        <dbReference type="ARBA" id="ARBA00022857"/>
    </source>
</evidence>
<accession>A0A415EPU8</accession>
<evidence type="ECO:0000313" key="7">
    <source>
        <dbReference type="EMBL" id="RHK05361.1"/>
    </source>
</evidence>
<dbReference type="CDD" id="cd02932">
    <property type="entry name" value="OYE_YqiM_FMN"/>
    <property type="match status" value="1"/>
</dbReference>
<evidence type="ECO:0000256" key="5">
    <source>
        <dbReference type="ARBA" id="ARBA00023002"/>
    </source>
</evidence>
<protein>
    <submittedName>
        <fullName evidence="7">NADH:flavin oxidoreductase/NADH oxidase</fullName>
    </submittedName>
</protein>
<comment type="caution">
    <text evidence="7">The sequence shown here is derived from an EMBL/GenBank/DDBJ whole genome shotgun (WGS) entry which is preliminary data.</text>
</comment>
<dbReference type="Proteomes" id="UP000286288">
    <property type="component" value="Unassembled WGS sequence"/>
</dbReference>
<keyword evidence="3" id="KW-0288">FMN</keyword>
<dbReference type="SUPFAM" id="SSF51395">
    <property type="entry name" value="FMN-linked oxidoreductases"/>
    <property type="match status" value="1"/>
</dbReference>
<evidence type="ECO:0000256" key="1">
    <source>
        <dbReference type="ARBA" id="ARBA00001917"/>
    </source>
</evidence>
<reference evidence="7 8" key="1">
    <citation type="submission" date="2018-08" db="EMBL/GenBank/DDBJ databases">
        <title>A genome reference for cultivated species of the human gut microbiota.</title>
        <authorList>
            <person name="Zou Y."/>
            <person name="Xue W."/>
            <person name="Luo G."/>
        </authorList>
    </citation>
    <scope>NUCLEOTIDE SEQUENCE [LARGE SCALE GENOMIC DNA]</scope>
    <source>
        <strain evidence="7 8">AF48-16</strain>
    </source>
</reference>
<comment type="cofactor">
    <cofactor evidence="1">
        <name>FMN</name>
        <dbReference type="ChEBI" id="CHEBI:58210"/>
    </cofactor>
</comment>
<dbReference type="Gene3D" id="3.20.20.70">
    <property type="entry name" value="Aldolase class I"/>
    <property type="match status" value="1"/>
</dbReference>
<proteinExistence type="predicted"/>
<dbReference type="EMBL" id="QRMZ01000020">
    <property type="protein sequence ID" value="RHK05361.1"/>
    <property type="molecule type" value="Genomic_DNA"/>
</dbReference>
<sequence length="345" mass="38187">MSKLLSPVKLANLALANRVVMSPMCMYEVKKEDGVAEPFHFVHYGARALSKVGLIIIEATAVEPDGRITNNDLGLWNEEQQTELTKLVELLHGFDAQVGIQLSHAGRKAVDASNPLAPSAVAFNERYPLPSEMTLSEIKRVQDSFVQAAQRAANAGVTMIELHGAHGYLMDQFLSPLVNQRTDLYGGSLENRYRFVKETVQAVRAVFSGSLWMRLSLTDYEEPGRQNSLVDWQQVAQWLQADGIDCLDCSTGGVVDKKPNIPIYDGYQVPFAAAIKQVVDIPVAAVGLLDNPDLCEYLLQTNQVDLVLQGRALIRNVNWLADAAAKLHDKSFQAYNDSYQRGVKR</sequence>
<dbReference type="PANTHER" id="PTHR43303">
    <property type="entry name" value="NADPH DEHYDROGENASE C23G7.10C-RELATED"/>
    <property type="match status" value="1"/>
</dbReference>
<dbReference type="GO" id="GO:0010181">
    <property type="term" value="F:FMN binding"/>
    <property type="evidence" value="ECO:0007669"/>
    <property type="project" value="InterPro"/>
</dbReference>
<dbReference type="InterPro" id="IPR044152">
    <property type="entry name" value="YqjM-like"/>
</dbReference>
<dbReference type="InterPro" id="IPR001155">
    <property type="entry name" value="OxRdtase_FMN_N"/>
</dbReference>
<dbReference type="AlphaFoldDB" id="A0A415EPU8"/>
<evidence type="ECO:0000256" key="3">
    <source>
        <dbReference type="ARBA" id="ARBA00022643"/>
    </source>
</evidence>
<dbReference type="GO" id="GO:0003959">
    <property type="term" value="F:NADPH dehydrogenase activity"/>
    <property type="evidence" value="ECO:0007669"/>
    <property type="project" value="InterPro"/>
</dbReference>
<gene>
    <name evidence="7" type="ORF">DW084_13830</name>
</gene>
<dbReference type="GO" id="GO:0050661">
    <property type="term" value="F:NADP binding"/>
    <property type="evidence" value="ECO:0007669"/>
    <property type="project" value="InterPro"/>
</dbReference>
<dbReference type="InterPro" id="IPR013785">
    <property type="entry name" value="Aldolase_TIM"/>
</dbReference>
<evidence type="ECO:0000256" key="2">
    <source>
        <dbReference type="ARBA" id="ARBA00022630"/>
    </source>
</evidence>
<keyword evidence="2" id="KW-0285">Flavoprotein</keyword>
<dbReference type="Pfam" id="PF00724">
    <property type="entry name" value="Oxidored_FMN"/>
    <property type="match status" value="1"/>
</dbReference>
<evidence type="ECO:0000313" key="8">
    <source>
        <dbReference type="Proteomes" id="UP000286288"/>
    </source>
</evidence>
<feature type="domain" description="NADH:flavin oxidoreductase/NADH oxidase N-terminal" evidence="6">
    <location>
        <begin position="3"/>
        <end position="328"/>
    </location>
</feature>
<keyword evidence="5" id="KW-0560">Oxidoreductase</keyword>